<gene>
    <name evidence="1" type="ORF">HPLM_LOCUS4936</name>
</gene>
<dbReference type="EMBL" id="UZAF01016268">
    <property type="protein sequence ID" value="VDO24376.1"/>
    <property type="molecule type" value="Genomic_DNA"/>
</dbReference>
<sequence length="87" mass="10133">MLAIRRMDRIGFDEAAGCQGSAEDYGFPDSLEKLRVRNLQHYTFSKSEEIERYRMGRLYVKQMPVTLILGKDITFEPDHDKGCDIRC</sequence>
<dbReference type="Proteomes" id="UP000268014">
    <property type="component" value="Unassembled WGS sequence"/>
</dbReference>
<evidence type="ECO:0000313" key="1">
    <source>
        <dbReference type="EMBL" id="VDO24376.1"/>
    </source>
</evidence>
<reference evidence="1 2" key="2">
    <citation type="submission" date="2018-11" db="EMBL/GenBank/DDBJ databases">
        <authorList>
            <consortium name="Pathogen Informatics"/>
        </authorList>
    </citation>
    <scope>NUCLEOTIDE SEQUENCE [LARGE SCALE GENOMIC DNA]</scope>
    <source>
        <strain evidence="1 2">MHpl1</strain>
    </source>
</reference>
<accession>A0A158QKN2</accession>
<dbReference type="WBParaSite" id="HPLM_0000494401-mRNA-1">
    <property type="protein sequence ID" value="HPLM_0000494401-mRNA-1"/>
    <property type="gene ID" value="HPLM_0000494401"/>
</dbReference>
<proteinExistence type="predicted"/>
<evidence type="ECO:0000313" key="2">
    <source>
        <dbReference type="Proteomes" id="UP000268014"/>
    </source>
</evidence>
<protein>
    <submittedName>
        <fullName evidence="3">Nicotinate phosphoribosyltransferase</fullName>
    </submittedName>
</protein>
<name>A0A158QKN2_HAEPC</name>
<dbReference type="AlphaFoldDB" id="A0A158QKN2"/>
<organism evidence="3">
    <name type="scientific">Haemonchus placei</name>
    <name type="common">Barber's pole worm</name>
    <dbReference type="NCBI Taxonomy" id="6290"/>
    <lineage>
        <taxon>Eukaryota</taxon>
        <taxon>Metazoa</taxon>
        <taxon>Ecdysozoa</taxon>
        <taxon>Nematoda</taxon>
        <taxon>Chromadorea</taxon>
        <taxon>Rhabditida</taxon>
        <taxon>Rhabditina</taxon>
        <taxon>Rhabditomorpha</taxon>
        <taxon>Strongyloidea</taxon>
        <taxon>Trichostrongylidae</taxon>
        <taxon>Haemonchus</taxon>
    </lineage>
</organism>
<evidence type="ECO:0000313" key="3">
    <source>
        <dbReference type="WBParaSite" id="HPLM_0000494401-mRNA-1"/>
    </source>
</evidence>
<keyword evidence="2" id="KW-1185">Reference proteome</keyword>
<reference evidence="3" key="1">
    <citation type="submission" date="2016-04" db="UniProtKB">
        <authorList>
            <consortium name="WormBaseParasite"/>
        </authorList>
    </citation>
    <scope>IDENTIFICATION</scope>
</reference>